<comment type="caution">
    <text evidence="2">The sequence shown here is derived from an EMBL/GenBank/DDBJ whole genome shotgun (WGS) entry which is preliminary data.</text>
</comment>
<reference evidence="2 3" key="1">
    <citation type="journal article" date="2019" name="Commun. Biol.">
        <title>The bagworm genome reveals a unique fibroin gene that provides high tensile strength.</title>
        <authorList>
            <person name="Kono N."/>
            <person name="Nakamura H."/>
            <person name="Ohtoshi R."/>
            <person name="Tomita M."/>
            <person name="Numata K."/>
            <person name="Arakawa K."/>
        </authorList>
    </citation>
    <scope>NUCLEOTIDE SEQUENCE [LARGE SCALE GENOMIC DNA]</scope>
</reference>
<sequence>MSHFKRSPYVSQIAFKFDSIYLSPGQIRAPPTERGRGRRRPPRYGRGRAAAVFASNFPQAVVLNVYRRSPSPANCRSRAARPHALASITLGLLS</sequence>
<accession>A0A4C1WS16</accession>
<gene>
    <name evidence="2" type="ORF">EVAR_43203_1</name>
</gene>
<keyword evidence="3" id="KW-1185">Reference proteome</keyword>
<dbReference type="Proteomes" id="UP000299102">
    <property type="component" value="Unassembled WGS sequence"/>
</dbReference>
<feature type="region of interest" description="Disordered" evidence="1">
    <location>
        <begin position="24"/>
        <end position="45"/>
    </location>
</feature>
<dbReference type="AlphaFoldDB" id="A0A4C1WS16"/>
<feature type="compositionally biased region" description="Basic residues" evidence="1">
    <location>
        <begin position="36"/>
        <end position="45"/>
    </location>
</feature>
<evidence type="ECO:0000256" key="1">
    <source>
        <dbReference type="SAM" id="MobiDB-lite"/>
    </source>
</evidence>
<evidence type="ECO:0000313" key="3">
    <source>
        <dbReference type="Proteomes" id="UP000299102"/>
    </source>
</evidence>
<dbReference type="EMBL" id="BGZK01000641">
    <property type="protein sequence ID" value="GBP54178.1"/>
    <property type="molecule type" value="Genomic_DNA"/>
</dbReference>
<protein>
    <submittedName>
        <fullName evidence="2">Uncharacterized protein</fullName>
    </submittedName>
</protein>
<evidence type="ECO:0000313" key="2">
    <source>
        <dbReference type="EMBL" id="GBP54178.1"/>
    </source>
</evidence>
<proteinExistence type="predicted"/>
<name>A0A4C1WS16_EUMVA</name>
<organism evidence="2 3">
    <name type="scientific">Eumeta variegata</name>
    <name type="common">Bagworm moth</name>
    <name type="synonym">Eumeta japonica</name>
    <dbReference type="NCBI Taxonomy" id="151549"/>
    <lineage>
        <taxon>Eukaryota</taxon>
        <taxon>Metazoa</taxon>
        <taxon>Ecdysozoa</taxon>
        <taxon>Arthropoda</taxon>
        <taxon>Hexapoda</taxon>
        <taxon>Insecta</taxon>
        <taxon>Pterygota</taxon>
        <taxon>Neoptera</taxon>
        <taxon>Endopterygota</taxon>
        <taxon>Lepidoptera</taxon>
        <taxon>Glossata</taxon>
        <taxon>Ditrysia</taxon>
        <taxon>Tineoidea</taxon>
        <taxon>Psychidae</taxon>
        <taxon>Oiketicinae</taxon>
        <taxon>Eumeta</taxon>
    </lineage>
</organism>